<keyword evidence="7" id="KW-1185">Reference proteome</keyword>
<accession>A0A7S9PVL9</accession>
<keyword evidence="1" id="KW-1133">Transmembrane helix</keyword>
<dbReference type="SUPFAM" id="SSF50965">
    <property type="entry name" value="Galactose oxidase, central domain"/>
    <property type="match status" value="1"/>
</dbReference>
<proteinExistence type="predicted"/>
<dbReference type="Pfam" id="PF20842">
    <property type="entry name" value="Rax2_2"/>
    <property type="match status" value="1"/>
</dbReference>
<evidence type="ECO:0000256" key="1">
    <source>
        <dbReference type="SAM" id="Phobius"/>
    </source>
</evidence>
<dbReference type="Pfam" id="PF12768">
    <property type="entry name" value="Rax2"/>
    <property type="match status" value="1"/>
</dbReference>
<dbReference type="PANTHER" id="PTHR31778:SF2">
    <property type="entry name" value="BUD SITE SELECTION PROTEIN RAX2"/>
    <property type="match status" value="1"/>
</dbReference>
<feature type="domain" description="Rax2-like third" evidence="5">
    <location>
        <begin position="393"/>
        <end position="551"/>
    </location>
</feature>
<evidence type="ECO:0000256" key="2">
    <source>
        <dbReference type="SAM" id="SignalP"/>
    </source>
</evidence>
<dbReference type="SUPFAM" id="SSF50998">
    <property type="entry name" value="Quinoprotein alcohol dehydrogenase-like"/>
    <property type="match status" value="1"/>
</dbReference>
<feature type="domain" description="Rax2-like second" evidence="4">
    <location>
        <begin position="233"/>
        <end position="381"/>
    </location>
</feature>
<dbReference type="InterPro" id="IPR048265">
    <property type="entry name" value="Rax2-like_third"/>
</dbReference>
<dbReference type="PANTHER" id="PTHR31778">
    <property type="entry name" value="BUD SITE SELECTION PROTEIN RAX2"/>
    <property type="match status" value="1"/>
</dbReference>
<feature type="domain" description="Rax2-like C-terminal" evidence="3">
    <location>
        <begin position="910"/>
        <end position="1158"/>
    </location>
</feature>
<organism evidence="6 7">
    <name type="scientific">Epichloe festucae (strain Fl1)</name>
    <dbReference type="NCBI Taxonomy" id="877507"/>
    <lineage>
        <taxon>Eukaryota</taxon>
        <taxon>Fungi</taxon>
        <taxon>Dikarya</taxon>
        <taxon>Ascomycota</taxon>
        <taxon>Pezizomycotina</taxon>
        <taxon>Sordariomycetes</taxon>
        <taxon>Hypocreomycetidae</taxon>
        <taxon>Hypocreales</taxon>
        <taxon>Clavicipitaceae</taxon>
        <taxon>Epichloe</taxon>
    </lineage>
</organism>
<keyword evidence="1" id="KW-0472">Membrane</keyword>
<dbReference type="Pfam" id="PF20843">
    <property type="entry name" value="Rax2_3"/>
    <property type="match status" value="1"/>
</dbReference>
<dbReference type="AlphaFoldDB" id="A0A7S9PVL9"/>
<evidence type="ECO:0000313" key="6">
    <source>
        <dbReference type="EMBL" id="QPH00868.1"/>
    </source>
</evidence>
<dbReference type="EMBL" id="CP031387">
    <property type="protein sequence ID" value="QPH00868.1"/>
    <property type="molecule type" value="Genomic_DNA"/>
</dbReference>
<dbReference type="Gene3D" id="2.120.10.80">
    <property type="entry name" value="Kelch-type beta propeller"/>
    <property type="match status" value="1"/>
</dbReference>
<feature type="signal peptide" evidence="2">
    <location>
        <begin position="1"/>
        <end position="35"/>
    </location>
</feature>
<reference evidence="6 7" key="1">
    <citation type="journal article" date="2018" name="PLoS Genet.">
        <title>Repeat elements organise 3D genome structure and mediate transcription in the filamentous fungus Epichloe festucae.</title>
        <authorList>
            <person name="Winter D.J."/>
            <person name="Ganley A.R.D."/>
            <person name="Young C.A."/>
            <person name="Liachko I."/>
            <person name="Schardl C.L."/>
            <person name="Dupont P.Y."/>
            <person name="Berry D."/>
            <person name="Ram A."/>
            <person name="Scott B."/>
            <person name="Cox M.P."/>
        </authorList>
    </citation>
    <scope>NUCLEOTIDE SEQUENCE [LARGE SCALE GENOMIC DNA]</scope>
    <source>
        <strain evidence="6 7">Fl1</strain>
    </source>
</reference>
<name>A0A7S9PVL9_EPIFF</name>
<dbReference type="InterPro" id="IPR011047">
    <property type="entry name" value="Quinoprotein_ADH-like_sf"/>
</dbReference>
<gene>
    <name evidence="6" type="ORF">C2857_004938</name>
</gene>
<dbReference type="Proteomes" id="UP000594364">
    <property type="component" value="Chromosome 3"/>
</dbReference>
<dbReference type="InterPro" id="IPR011043">
    <property type="entry name" value="Gal_Oxase/kelch_b-propeller"/>
</dbReference>
<keyword evidence="2" id="KW-0732">Signal</keyword>
<keyword evidence="1" id="KW-0812">Transmembrane</keyword>
<dbReference type="InterPro" id="IPR015915">
    <property type="entry name" value="Kelch-typ_b-propeller"/>
</dbReference>
<dbReference type="InterPro" id="IPR024982">
    <property type="entry name" value="Rax2-like_C"/>
</dbReference>
<evidence type="ECO:0000313" key="7">
    <source>
        <dbReference type="Proteomes" id="UP000594364"/>
    </source>
</evidence>
<sequence length="1238" mass="130723">MRLPFRQRRSRRPPISMLDSTLLALASLAPSVCRAIHFNPAPSANLDFSNLGRIAIAGDFNGISLYEYEGQIAKPLPTNGSEFLLARLPNGALAPIVSTDASIRAMCVLKNADGGTKRVVIGGNFTSLDGTQSTAIALFNPNTAEITPLKGLEGEINALYCDDDSGKTVYVGGKFKGSNSTNAISWTEANGWANLPFAGFNGPVNAISKTSNGHIIFGGSFTGLGNASTPSQRDSQIVNLSGANITATNGASTKGFRNPKNIVCSAGNDKAGNTWLAADQVPATWEATFGFGFQPTKLRLYNTNKDGRGTKTFRFLAFPINGIMNLTYVDPSTGQNASCTSECPLDNGRNTKFQDFHFVNHVGMNSFQIAISEWYGAGAGLSGIELFQDDIFAHAIGKFNEPTCKGIQFPSTATTTGPWKQSPSAQSNSDYLTASFGGDVNSSSASVVFTPNIVESGNYTVNMYTPGCMPDQTCSMRGKVNVTGTMSTGTVNADFSTTLFQTNYYDKYDQIYFGYVEKSSDSFKPSVTLTPMAGQDVQSLMVVAQRVGFTLTKSSGGLNGLFDFEPTKTTFDVSAFEESAINKLGSEFGRNSAVKSLVTSGDALFVGGNFTSNNFVNVLAITGGDKQTATSLDGGLNGQVLDMHLEGTKLYVGGSFNGTLDNKQELRHVAVYDTKSNSWSALGGGVDGVVDNVVPMSINLTSKTVEIAIAVSGSFSECNAFNGKSAAQADGFAIWVPSQQNWLQNLDQPLPTYNGILTASLQNVTDIGDLFAGALSSAQLRANGAATLSSNGLGTFPFKIDPQRKSSSSRLKARETISNSTLQGVITGAFYSNDKANMTVLAGHFSARSANGSSINNLMLIDGNNNGAMSDLGSGISADSTFMAVALRDSVLYAGGMVTGTVNGAQVQGLVSYDLATRSFGSQPAPISGKNGTVAAITVRPDTDDVYVGGSFEKAGALGCQGLCIYNANSQQWTQPGNGLSGEVLGLLWSSKTTLVVGGDMLANNTEKRYLALYDASKGTWLAFPGADSIPGPVQVMTPASGDGSQVWIAGKSAKDGSVYLMKYDGSKWMTAKETLPANTILRSLQIFSLTKAHDKTDLLGEKQALMMTGSIVIPDVGVASAAIFNGTHYRPYALTTNSGNAPGTIARIFTQKDDFFSSGESHMPLVFIVLIGLAISLGLILLMVVAGIVLDRLRKKREGYTPAPTSMYDRGSGIRRIPPHELLESLGKSRPGAAPHV</sequence>
<dbReference type="InterPro" id="IPR048266">
    <property type="entry name" value="Rax2-like_second"/>
</dbReference>
<feature type="transmembrane region" description="Helical" evidence="1">
    <location>
        <begin position="1166"/>
        <end position="1191"/>
    </location>
</feature>
<dbReference type="OrthoDB" id="2503993at2759"/>
<evidence type="ECO:0000259" key="4">
    <source>
        <dbReference type="Pfam" id="PF20842"/>
    </source>
</evidence>
<evidence type="ECO:0000259" key="5">
    <source>
        <dbReference type="Pfam" id="PF20843"/>
    </source>
</evidence>
<evidence type="ECO:0000259" key="3">
    <source>
        <dbReference type="Pfam" id="PF12768"/>
    </source>
</evidence>
<protein>
    <recommendedName>
        <fullName evidence="8">Cellular morphogenesis protein</fullName>
    </recommendedName>
</protein>
<evidence type="ECO:0008006" key="8">
    <source>
        <dbReference type="Google" id="ProtNLM"/>
    </source>
</evidence>
<feature type="chain" id="PRO_5034665052" description="Cellular morphogenesis protein" evidence="2">
    <location>
        <begin position="36"/>
        <end position="1238"/>
    </location>
</feature>
<dbReference type="GO" id="GO:1902929">
    <property type="term" value="C:plasma membrane of growing cell tip"/>
    <property type="evidence" value="ECO:0007669"/>
    <property type="project" value="TreeGrafter"/>
</dbReference>